<sequence>MADALIELDYLSTSDQVELRRVWGVGDTVCEWEEATERCPLSLPFWEVLEVIRDESQWFYDLDVSLASRHFRFGVFDSSFVYIEGPDRMVQSLTRFFPGEESFSGALPF</sequence>
<reference evidence="1 2" key="1">
    <citation type="submission" date="2019-06" db="EMBL/GenBank/DDBJ databases">
        <title>Persicimonas caeni gen. nov., sp. nov., a predatory bacterium isolated from solar saltern.</title>
        <authorList>
            <person name="Wang S."/>
        </authorList>
    </citation>
    <scope>NUCLEOTIDE SEQUENCE [LARGE SCALE GENOMIC DNA]</scope>
    <source>
        <strain evidence="1 2">YN101</strain>
    </source>
</reference>
<dbReference type="RefSeq" id="WP_141198415.1">
    <property type="nucleotide sequence ID" value="NZ_CP041186.1"/>
</dbReference>
<organism evidence="1 2">
    <name type="scientific">Persicimonas caeni</name>
    <dbReference type="NCBI Taxonomy" id="2292766"/>
    <lineage>
        <taxon>Bacteria</taxon>
        <taxon>Deltaproteobacteria</taxon>
        <taxon>Bradymonadales</taxon>
        <taxon>Bradymonadaceae</taxon>
        <taxon>Persicimonas</taxon>
    </lineage>
</organism>
<accession>A0A4Y6PVB5</accession>
<evidence type="ECO:0000313" key="1">
    <source>
        <dbReference type="EMBL" id="QDG51937.1"/>
    </source>
</evidence>
<accession>A0A5B8Y7E2</accession>
<dbReference type="AlphaFoldDB" id="A0A4Y6PVB5"/>
<dbReference type="EMBL" id="CP041186">
    <property type="protein sequence ID" value="QDG51937.1"/>
    <property type="molecule type" value="Genomic_DNA"/>
</dbReference>
<name>A0A4Y6PVB5_PERCE</name>
<dbReference type="Proteomes" id="UP000315995">
    <property type="component" value="Chromosome"/>
</dbReference>
<protein>
    <submittedName>
        <fullName evidence="1">Uncharacterized protein</fullName>
    </submittedName>
</protein>
<evidence type="ECO:0000313" key="2">
    <source>
        <dbReference type="Proteomes" id="UP000315995"/>
    </source>
</evidence>
<proteinExistence type="predicted"/>
<gene>
    <name evidence="1" type="ORF">FIV42_14675</name>
</gene>
<keyword evidence="2" id="KW-1185">Reference proteome</keyword>